<evidence type="ECO:0000256" key="2">
    <source>
        <dbReference type="SAM" id="Phobius"/>
    </source>
</evidence>
<keyword evidence="2" id="KW-0472">Membrane</keyword>
<feature type="domain" description="4Fe-4S ferredoxin-type" evidence="4">
    <location>
        <begin position="400"/>
        <end position="436"/>
    </location>
</feature>
<evidence type="ECO:0000313" key="6">
    <source>
        <dbReference type="Proteomes" id="UP000593765"/>
    </source>
</evidence>
<feature type="transmembrane region" description="Helical" evidence="2">
    <location>
        <begin position="302"/>
        <end position="323"/>
    </location>
</feature>
<protein>
    <submittedName>
        <fullName evidence="5">4Fe-4S binding protein</fullName>
    </submittedName>
</protein>
<dbReference type="EMBL" id="CP063458">
    <property type="protein sequence ID" value="QOV90404.1"/>
    <property type="molecule type" value="Genomic_DNA"/>
</dbReference>
<evidence type="ECO:0000259" key="4">
    <source>
        <dbReference type="Pfam" id="PF12801"/>
    </source>
</evidence>
<feature type="transmembrane region" description="Helical" evidence="2">
    <location>
        <begin position="272"/>
        <end position="290"/>
    </location>
</feature>
<dbReference type="Proteomes" id="UP000593765">
    <property type="component" value="Chromosome"/>
</dbReference>
<dbReference type="AlphaFoldDB" id="A0A7M2WYG7"/>
<dbReference type="InterPro" id="IPR017896">
    <property type="entry name" value="4Fe4S_Fe-S-bd"/>
</dbReference>
<feature type="transmembrane region" description="Helical" evidence="2">
    <location>
        <begin position="246"/>
        <end position="266"/>
    </location>
</feature>
<sequence>MPQLKVIQPSEPPTRAGPPAGSPSSRAAVGSRWKPWATRLYRLAVIVAIVWLVHDLRSAVQRRNGIPIKVEEVRPFLNAAASLERDDSPRSGQYVLDAAGSRVGYALRTSPVTDKITGYVGPTDTLVVLDPQWKVVGLRIRSSQDTKEHVGDVANDEYFMTYWNGKSWDEVAKISPKEMRVEGTSGASLTSLAIAEGLHLRFKKASAEMSTAPQVPSLSWDNATPASVWQTGTAAIASIHWRWDDLGLVLVILVSLAFAFTPLKSVPWARRVFQVVLIGYFGLMNGQILAQSLLSGWMASAIPWRVAPGLILLAAAALVIPWATRRQVYCSHICPHGAAQELAGRLSKTKLHLPKSLDRSLRWLPALLIVAVLFVTMLGLPFELAGIEPFDAYLIKTAGVATIAVAIAGLIAAVFVPMAYCKYGCPTGMVLNFVRSHGKADHFGRRDLAAGLMVLFVVGVYIKHDQIDLAIRGEPPVFKQPSTNIKGMEKT</sequence>
<reference evidence="5 6" key="1">
    <citation type="submission" date="2020-10" db="EMBL/GenBank/DDBJ databases">
        <title>Wide distribution of Phycisphaera-like planctomycetes from WD2101 soil group in peatlands and genome analysis of the first cultivated representative.</title>
        <authorList>
            <person name="Dedysh S.N."/>
            <person name="Beletsky A.V."/>
            <person name="Ivanova A."/>
            <person name="Kulichevskaya I.S."/>
            <person name="Suzina N.E."/>
            <person name="Philippov D.A."/>
            <person name="Rakitin A.L."/>
            <person name="Mardanov A.V."/>
            <person name="Ravin N.V."/>
        </authorList>
    </citation>
    <scope>NUCLEOTIDE SEQUENCE [LARGE SCALE GENOMIC DNA]</scope>
    <source>
        <strain evidence="5 6">M1803</strain>
    </source>
</reference>
<dbReference type="GO" id="GO:0016020">
    <property type="term" value="C:membrane"/>
    <property type="evidence" value="ECO:0007669"/>
    <property type="project" value="InterPro"/>
</dbReference>
<dbReference type="RefSeq" id="WP_206293485.1">
    <property type="nucleotide sequence ID" value="NZ_CP063458.1"/>
</dbReference>
<dbReference type="InterPro" id="IPR007329">
    <property type="entry name" value="FMN-bd"/>
</dbReference>
<dbReference type="Pfam" id="PF12801">
    <property type="entry name" value="Fer4_5"/>
    <property type="match status" value="2"/>
</dbReference>
<name>A0A7M2WYG7_9BACT</name>
<evidence type="ECO:0000256" key="1">
    <source>
        <dbReference type="SAM" id="MobiDB-lite"/>
    </source>
</evidence>
<dbReference type="Pfam" id="PF04205">
    <property type="entry name" value="FMN_bind"/>
    <property type="match status" value="1"/>
</dbReference>
<keyword evidence="6" id="KW-1185">Reference proteome</keyword>
<feature type="transmembrane region" description="Helical" evidence="2">
    <location>
        <begin position="363"/>
        <end position="382"/>
    </location>
</feature>
<organism evidence="5 6">
    <name type="scientific">Humisphaera borealis</name>
    <dbReference type="NCBI Taxonomy" id="2807512"/>
    <lineage>
        <taxon>Bacteria</taxon>
        <taxon>Pseudomonadati</taxon>
        <taxon>Planctomycetota</taxon>
        <taxon>Phycisphaerae</taxon>
        <taxon>Tepidisphaerales</taxon>
        <taxon>Tepidisphaeraceae</taxon>
        <taxon>Humisphaera</taxon>
    </lineage>
</organism>
<feature type="domain" description="FMN-binding" evidence="3">
    <location>
        <begin position="118"/>
        <end position="198"/>
    </location>
</feature>
<keyword evidence="2" id="KW-1133">Transmembrane helix</keyword>
<dbReference type="KEGG" id="hbs:IPV69_03280"/>
<proteinExistence type="predicted"/>
<feature type="region of interest" description="Disordered" evidence="1">
    <location>
        <begin position="1"/>
        <end position="28"/>
    </location>
</feature>
<gene>
    <name evidence="5" type="ORF">IPV69_03280</name>
</gene>
<evidence type="ECO:0000259" key="3">
    <source>
        <dbReference type="Pfam" id="PF04205"/>
    </source>
</evidence>
<feature type="domain" description="4Fe-4S ferredoxin-type" evidence="4">
    <location>
        <begin position="307"/>
        <end position="354"/>
    </location>
</feature>
<feature type="transmembrane region" description="Helical" evidence="2">
    <location>
        <begin position="394"/>
        <end position="420"/>
    </location>
</feature>
<accession>A0A7M2WYG7</accession>
<evidence type="ECO:0000313" key="5">
    <source>
        <dbReference type="EMBL" id="QOV90404.1"/>
    </source>
</evidence>
<dbReference type="GO" id="GO:0010181">
    <property type="term" value="F:FMN binding"/>
    <property type="evidence" value="ECO:0007669"/>
    <property type="project" value="InterPro"/>
</dbReference>
<keyword evidence="2" id="KW-0812">Transmembrane</keyword>